<evidence type="ECO:0000313" key="6">
    <source>
        <dbReference type="Proteomes" id="UP000198636"/>
    </source>
</evidence>
<feature type="compositionally biased region" description="Low complexity" evidence="3">
    <location>
        <begin position="1515"/>
        <end position="1532"/>
    </location>
</feature>
<dbReference type="InterPro" id="IPR013783">
    <property type="entry name" value="Ig-like_fold"/>
</dbReference>
<keyword evidence="6" id="KW-1185">Reference proteome</keyword>
<evidence type="ECO:0000256" key="3">
    <source>
        <dbReference type="SAM" id="MobiDB-lite"/>
    </source>
</evidence>
<keyword evidence="1" id="KW-0677">Repeat</keyword>
<dbReference type="EMBL" id="FMUS01000004">
    <property type="protein sequence ID" value="SCY17764.1"/>
    <property type="molecule type" value="Genomic_DNA"/>
</dbReference>
<accession>A0A1G5DSX0</accession>
<evidence type="ECO:0000313" key="5">
    <source>
        <dbReference type="EMBL" id="SCY17764.1"/>
    </source>
</evidence>
<gene>
    <name evidence="5" type="ORF">SAMN03080606_01003</name>
</gene>
<evidence type="ECO:0000256" key="2">
    <source>
        <dbReference type="SAM" id="Coils"/>
    </source>
</evidence>
<dbReference type="STRING" id="1120976.SAMN03080606_01003"/>
<dbReference type="InterPro" id="IPR001119">
    <property type="entry name" value="SLH_dom"/>
</dbReference>
<dbReference type="OrthoDB" id="1922759at2"/>
<dbReference type="Pfam" id="PF00395">
    <property type="entry name" value="SLH"/>
    <property type="match status" value="2"/>
</dbReference>
<dbReference type="PROSITE" id="PS51272">
    <property type="entry name" value="SLH"/>
    <property type="match status" value="2"/>
</dbReference>
<sequence length="2225" mass="248850">MKTKKFISISILLTMLFTVLLSYVAIQEVEGSTVLRLKDLPKGAIVYDDAWTIKFYSDLGSTVRKTGVVDWRVADKNYYGKNEVTLMSNEYWNIGGMLGSWSNRADTRMRDQFNAAEGDKELFQNNIISVRGDVRTNAGSWHITYDIVQLPDLYLLSLTEHSSWRVFPSVSNGSMLTRINGNWSSGYGPTSWFTVSSAWSDAHDSDSASGMAVPFTNLHGNTGVQLQPNGKYKLLLNEIPEVNITTPEDRSNTDGNHISIAGTVKDKNTYDTLKLYYTVSTLQFGQKNYLNPIADYTDIHFQNISANGTEQSFGGLIPNNPVFPRGPLAVSVYAEDDVGGRSEVETIFIANNNSTRYYYDKFNVNPGSTTWQNTYEFSVTAPFSGAGLPTHVDGVPVELYSAVTHNKLTGIWEGAGTKLTSLPPLGTPIYTNIERNGEIISVRLIQARSWDSEDGYWIYYWNRATIPSGNIKGTLNTSNVIAREYSLPNDGIHWDGFWYVKKSIANMIPTITINNPTTTKYYKAGENISLSGTVEDEDNDTVTVSATLNGVQKSVNITNTSTSKEWTLTWLSNEIAQGTYNNVVVNADDGKGGTSTASHTASIIVDKTAPNAPNIMTNENWTNAASVPVTITHGTDTGGSGVNRTEYSLSGATTLGWTTYTAAFNITNAGQTTIIARTIDNASNISSVSTKAVKIDRIPTTGVIGGNVSDWTNDNVILTLTATDSGGSGVRRISRPDSTWVDGNSAIYTVTGNGTYSFTIEDNAGNQTTVIEVVDKIDKTSPVVDADNKDYSWKKTDIVFQLTYHDEGGSGLNAGQYQVTNTEGEPLDGWLDYDIPIIISSDGIYYLHYRATDNAGNITKGYFGPYRRDTLDPAITATLSTEEHTNEDVDILLEFHSNGSLIVSKKWGTGTLSIEEIRDEGTDIDESNTITVSENGYYTIYTIDEAGNEVVEVIEVNNIDKIPPVVTADNEDSQWQNQDITVNLEYTDEGVSGLDLKLFKLTTNTDIPEEDEWEPYNEEKTIDESGEYYIHYKAKDYAGNEKIGFFSPYRLDKEIPTAPEIIREPDIDHNRDEYQITITPGEDTVSGIKDIFYKLTGATEIDWTLYEEIIEIENQGETTIYAKNTDNAGNESEITSITVLIYGEAYEMAVEALDKGEGLVDIAKDSQSQTDVDTAKKALDEARDLIDLLPDTEDKTHLLERLSELEGELDIVQTIINIRESLKEIQETLENANENPTQDIVDAIQDLINETQDLIDTLPEGEEKDNLQNQLDEYKDQLNDIQEMVDIINTLNMKLDNADLDFTVNPTSLVLDALDSNQYYSIIIRDMETDTIIIDTTATASIEVPNTKQGHLYSVELKAYHQDELIAIRTFEKLKPDLIPPTIEYVYILNGTLNLKATDNYKLHETPYGFRIVNLGENETTVLSVEENEFGTMILVAEYGDNIKNTNFSTDNFIKVQVPKTVTITVIDSYLNETILTLDVTKNNEALYGDVPQDVIDKIHEANRPPREENIGSSTNNPNTNQNPKPKPNENNSGVNVDPNLPSEVQESIKDALGEKNIRVEAPATEINSGKGKLEINAQHYIDGLKNVLQQHDYNELIYFRIDVIEKDTNSLVYTNILEDIDKIIIPDLADSTSYIVRISLIHNNVRLAFREIEKQTHDATPPVIEKVIINGGTMQVFATDNIRLHDSAYQFQVQYAGTTAFVNPYEVKVLDRYFVAAFDLGSIRNLASNWTTDAWTTESRLGGLDTGSKVRIIVRDHAENYTLSEIEVQEDGVFYDTVNGDSPLNLKPNQQVSLQDILNDLIDKINKSNPDGLPDSFNIDDYEVRLSDPSIAYIENGNLITKGSGKLVVTFRNKLTGAIYKYSIVISDAASFDRRIIIQTSSETNLVRAFEHVIRRDFSNSEIEFLNINEELGTINDGYIFKANDEEGLATLTLTDGIKEVPLYVIIVNENFPQSDIELIKTNLSYIVKMDQTIDIKEISVFYNELFDEANSQYLVVEGTDDKVEVLDAQNIYTAKEGITVVRVIDLVKQKIEEIDFKIVDMNSKEDGVKNVGHWAEDSINSIVDKGIANGYVDETFNPDEAVTILEFLTMYSRTKTYMKDDVNQRRNVIPIELDKDDNYYYILESLNNITIFEIEHIFGKNIDFNRFITREEVAAFIVLENRFNGNADETKLKDITKSIYTNEINLMYAKGIMKGHNDVFRPHDSLTQAELFTVLERIISNLK</sequence>
<dbReference type="RefSeq" id="WP_091540690.1">
    <property type="nucleotide sequence ID" value="NZ_FMUS01000004.1"/>
</dbReference>
<evidence type="ECO:0000256" key="1">
    <source>
        <dbReference type="ARBA" id="ARBA00022737"/>
    </source>
</evidence>
<feature type="region of interest" description="Disordered" evidence="3">
    <location>
        <begin position="1503"/>
        <end position="1542"/>
    </location>
</feature>
<dbReference type="Gene3D" id="2.60.40.10">
    <property type="entry name" value="Immunoglobulins"/>
    <property type="match status" value="1"/>
</dbReference>
<dbReference type="InterPro" id="IPR058094">
    <property type="entry name" value="Ig-like_OmpL47-like"/>
</dbReference>
<reference evidence="5 6" key="1">
    <citation type="submission" date="2016-10" db="EMBL/GenBank/DDBJ databases">
        <authorList>
            <person name="de Groot N.N."/>
        </authorList>
    </citation>
    <scope>NUCLEOTIDE SEQUENCE [LARGE SCALE GENOMIC DNA]</scope>
    <source>
        <strain evidence="5 6">DSM 18978</strain>
    </source>
</reference>
<dbReference type="Proteomes" id="UP000198636">
    <property type="component" value="Unassembled WGS sequence"/>
</dbReference>
<protein>
    <submittedName>
        <fullName evidence="5">S-layer homology domain-containing protein</fullName>
    </submittedName>
</protein>
<keyword evidence="2" id="KW-0175">Coiled coil</keyword>
<dbReference type="NCBIfam" id="NF047446">
    <property type="entry name" value="barrel_OmpL47"/>
    <property type="match status" value="2"/>
</dbReference>
<proteinExistence type="predicted"/>
<feature type="coiled-coil region" evidence="2">
    <location>
        <begin position="1264"/>
        <end position="1291"/>
    </location>
</feature>
<dbReference type="Pfam" id="PF17957">
    <property type="entry name" value="Big_7"/>
    <property type="match status" value="1"/>
</dbReference>
<organism evidence="5 6">
    <name type="scientific">Alkaliphilus peptidifermentans DSM 18978</name>
    <dbReference type="NCBI Taxonomy" id="1120976"/>
    <lineage>
        <taxon>Bacteria</taxon>
        <taxon>Bacillati</taxon>
        <taxon>Bacillota</taxon>
        <taxon>Clostridia</taxon>
        <taxon>Peptostreptococcales</taxon>
        <taxon>Natronincolaceae</taxon>
        <taxon>Alkaliphilus</taxon>
    </lineage>
</organism>
<feature type="domain" description="SLH" evidence="4">
    <location>
        <begin position="2044"/>
        <end position="2107"/>
    </location>
</feature>
<name>A0A1G5DSX0_9FIRM</name>
<feature type="domain" description="SLH" evidence="4">
    <location>
        <begin position="2169"/>
        <end position="2225"/>
    </location>
</feature>
<evidence type="ECO:0000259" key="4">
    <source>
        <dbReference type="PROSITE" id="PS51272"/>
    </source>
</evidence>